<evidence type="ECO:0000256" key="2">
    <source>
        <dbReference type="ARBA" id="ARBA00022980"/>
    </source>
</evidence>
<dbReference type="EMBL" id="JADGJW010000012">
    <property type="protein sequence ID" value="KAJ3227693.1"/>
    <property type="molecule type" value="Genomic_DNA"/>
</dbReference>
<dbReference type="GO" id="GO:0003735">
    <property type="term" value="F:structural constituent of ribosome"/>
    <property type="evidence" value="ECO:0007669"/>
    <property type="project" value="InterPro"/>
</dbReference>
<comment type="caution">
    <text evidence="5">The sequence shown here is derived from an EMBL/GenBank/DDBJ whole genome shotgun (WGS) entry which is preliminary data.</text>
</comment>
<dbReference type="Pfam" id="PF00673">
    <property type="entry name" value="Ribosomal_L5_C"/>
    <property type="match status" value="1"/>
</dbReference>
<evidence type="ECO:0000259" key="4">
    <source>
        <dbReference type="Pfam" id="PF00673"/>
    </source>
</evidence>
<dbReference type="GO" id="GO:1990904">
    <property type="term" value="C:ribonucleoprotein complex"/>
    <property type="evidence" value="ECO:0007669"/>
    <property type="project" value="UniProtKB-KW"/>
</dbReference>
<sequence length="161" mass="18229">MSISSITGKRAEPLFAKKGDSTKKIREGMPMGAKVDLTGKDMYEFLDKLKETVLPRLREWEGVHPSMGRDGSITISLPDHAVGYFPDIEPHFDMYPRLFDTDIKIFSNCANEKDLVLLLSGFGIPFSPKVYVKKTNENGKDPWARYRKKGSSTEVTIKKKK</sequence>
<feature type="domain" description="Large ribosomal subunit protein uL5 C-terminal" evidence="4">
    <location>
        <begin position="30"/>
        <end position="126"/>
    </location>
</feature>
<dbReference type="GO" id="GO:0005840">
    <property type="term" value="C:ribosome"/>
    <property type="evidence" value="ECO:0007669"/>
    <property type="project" value="UniProtKB-KW"/>
</dbReference>
<dbReference type="PANTHER" id="PTHR11994">
    <property type="entry name" value="60S RIBOSOMAL PROTEIN L11-RELATED"/>
    <property type="match status" value="1"/>
</dbReference>
<proteinExistence type="inferred from homology"/>
<keyword evidence="2" id="KW-0689">Ribosomal protein</keyword>
<protein>
    <recommendedName>
        <fullName evidence="4">Large ribosomal subunit protein uL5 C-terminal domain-containing protein</fullName>
    </recommendedName>
</protein>
<name>A0AAD5U8W7_9FUNG</name>
<dbReference type="SUPFAM" id="SSF55282">
    <property type="entry name" value="RL5-like"/>
    <property type="match status" value="1"/>
</dbReference>
<keyword evidence="6" id="KW-1185">Reference proteome</keyword>
<organism evidence="5 6">
    <name type="scientific">Clydaea vesicula</name>
    <dbReference type="NCBI Taxonomy" id="447962"/>
    <lineage>
        <taxon>Eukaryota</taxon>
        <taxon>Fungi</taxon>
        <taxon>Fungi incertae sedis</taxon>
        <taxon>Chytridiomycota</taxon>
        <taxon>Chytridiomycota incertae sedis</taxon>
        <taxon>Chytridiomycetes</taxon>
        <taxon>Lobulomycetales</taxon>
        <taxon>Lobulomycetaceae</taxon>
        <taxon>Clydaea</taxon>
    </lineage>
</organism>
<dbReference type="GO" id="GO:0006412">
    <property type="term" value="P:translation"/>
    <property type="evidence" value="ECO:0007669"/>
    <property type="project" value="InterPro"/>
</dbReference>
<gene>
    <name evidence="5" type="ORF">HK099_000798</name>
</gene>
<dbReference type="InterPro" id="IPR002132">
    <property type="entry name" value="Ribosomal_uL5"/>
</dbReference>
<evidence type="ECO:0000256" key="1">
    <source>
        <dbReference type="ARBA" id="ARBA00008553"/>
    </source>
</evidence>
<keyword evidence="3" id="KW-0687">Ribonucleoprotein</keyword>
<evidence type="ECO:0000313" key="5">
    <source>
        <dbReference type="EMBL" id="KAJ3227693.1"/>
    </source>
</evidence>
<comment type="similarity">
    <text evidence="1">Belongs to the universal ribosomal protein uL5 family.</text>
</comment>
<reference evidence="5" key="1">
    <citation type="submission" date="2020-05" db="EMBL/GenBank/DDBJ databases">
        <title>Phylogenomic resolution of chytrid fungi.</title>
        <authorList>
            <person name="Stajich J.E."/>
            <person name="Amses K."/>
            <person name="Simmons R."/>
            <person name="Seto K."/>
            <person name="Myers J."/>
            <person name="Bonds A."/>
            <person name="Quandt C.A."/>
            <person name="Barry K."/>
            <person name="Liu P."/>
            <person name="Grigoriev I."/>
            <person name="Longcore J.E."/>
            <person name="James T.Y."/>
        </authorList>
    </citation>
    <scope>NUCLEOTIDE SEQUENCE</scope>
    <source>
        <strain evidence="5">JEL0476</strain>
    </source>
</reference>
<dbReference type="InterPro" id="IPR031309">
    <property type="entry name" value="Ribosomal_uL5_C"/>
</dbReference>
<evidence type="ECO:0000256" key="3">
    <source>
        <dbReference type="ARBA" id="ARBA00023274"/>
    </source>
</evidence>
<dbReference type="Gene3D" id="3.30.1440.10">
    <property type="match status" value="1"/>
</dbReference>
<dbReference type="AlphaFoldDB" id="A0AAD5U8W7"/>
<accession>A0AAD5U8W7</accession>
<dbReference type="InterPro" id="IPR022803">
    <property type="entry name" value="Ribosomal_uL5_dom_sf"/>
</dbReference>
<evidence type="ECO:0000313" key="6">
    <source>
        <dbReference type="Proteomes" id="UP001211065"/>
    </source>
</evidence>
<dbReference type="Proteomes" id="UP001211065">
    <property type="component" value="Unassembled WGS sequence"/>
</dbReference>